<organism evidence="10 11">
    <name type="scientific">Terrabacter tumescens</name>
    <dbReference type="NCBI Taxonomy" id="60443"/>
    <lineage>
        <taxon>Bacteria</taxon>
        <taxon>Bacillati</taxon>
        <taxon>Actinomycetota</taxon>
        <taxon>Actinomycetes</taxon>
        <taxon>Micrococcales</taxon>
        <taxon>Intrasporangiaceae</taxon>
        <taxon>Terrabacter</taxon>
    </lineage>
</organism>
<dbReference type="InterPro" id="IPR045864">
    <property type="entry name" value="aa-tRNA-synth_II/BPL/LPL"/>
</dbReference>
<dbReference type="EMBL" id="BMNZ01000003">
    <property type="protein sequence ID" value="GGM92366.1"/>
    <property type="molecule type" value="Genomic_DNA"/>
</dbReference>
<dbReference type="InterPro" id="IPR004499">
    <property type="entry name" value="Pro-tRNA-ligase_IIa_arc-type"/>
</dbReference>
<evidence type="ECO:0000256" key="2">
    <source>
        <dbReference type="ARBA" id="ARBA00022598"/>
    </source>
</evidence>
<dbReference type="NCBIfam" id="TIGR00408">
    <property type="entry name" value="proS_fam_I"/>
    <property type="match status" value="1"/>
</dbReference>
<evidence type="ECO:0000256" key="3">
    <source>
        <dbReference type="ARBA" id="ARBA00022741"/>
    </source>
</evidence>
<dbReference type="HAMAP" id="MF_01571">
    <property type="entry name" value="Pro_tRNA_synth_type3"/>
    <property type="match status" value="1"/>
</dbReference>
<dbReference type="PANTHER" id="PTHR43382:SF3">
    <property type="entry name" value="PROLINE--TRNA LIGASE, CHLOROPLASTIC_MITOCHONDRIAL"/>
    <property type="match status" value="1"/>
</dbReference>
<comment type="catalytic activity">
    <reaction evidence="7 8">
        <text>tRNA(Pro) + L-proline + ATP = L-prolyl-tRNA(Pro) + AMP + diphosphate</text>
        <dbReference type="Rhea" id="RHEA:14305"/>
        <dbReference type="Rhea" id="RHEA-COMP:9700"/>
        <dbReference type="Rhea" id="RHEA-COMP:9702"/>
        <dbReference type="ChEBI" id="CHEBI:30616"/>
        <dbReference type="ChEBI" id="CHEBI:33019"/>
        <dbReference type="ChEBI" id="CHEBI:60039"/>
        <dbReference type="ChEBI" id="CHEBI:78442"/>
        <dbReference type="ChEBI" id="CHEBI:78532"/>
        <dbReference type="ChEBI" id="CHEBI:456215"/>
        <dbReference type="EC" id="6.1.1.15"/>
    </reaction>
</comment>
<dbReference type="InterPro" id="IPR033721">
    <property type="entry name" value="ProRS_core_arch_euk"/>
</dbReference>
<evidence type="ECO:0000259" key="9">
    <source>
        <dbReference type="PROSITE" id="PS50862"/>
    </source>
</evidence>
<dbReference type="GO" id="GO:0016874">
    <property type="term" value="F:ligase activity"/>
    <property type="evidence" value="ECO:0007669"/>
    <property type="project" value="UniProtKB-KW"/>
</dbReference>
<dbReference type="Gene3D" id="3.30.930.10">
    <property type="entry name" value="Bira Bifunctional Protein, Domain 2"/>
    <property type="match status" value="1"/>
</dbReference>
<proteinExistence type="inferred from homology"/>
<dbReference type="InterPro" id="IPR016061">
    <property type="entry name" value="Pro-tRNA_ligase_II_C"/>
</dbReference>
<evidence type="ECO:0000256" key="8">
    <source>
        <dbReference type="HAMAP-Rule" id="MF_01571"/>
    </source>
</evidence>
<comment type="domain">
    <text evidence="8">Consists of three domains: the N-terminal catalytic domain, the anticodon-binding domain and the C-terminal extension.</text>
</comment>
<dbReference type="RefSeq" id="WP_030194514.1">
    <property type="nucleotide sequence ID" value="NZ_BMNZ01000003.1"/>
</dbReference>
<dbReference type="Gene3D" id="3.40.50.800">
    <property type="entry name" value="Anticodon-binding domain"/>
    <property type="match status" value="1"/>
</dbReference>
<evidence type="ECO:0000313" key="10">
    <source>
        <dbReference type="EMBL" id="GGM92366.1"/>
    </source>
</evidence>
<sequence length="469" mass="51499">MPKTVLTPQSEDFPRWYQDVVAKAELADNGPVRGTMVIRPYGYSIWERMQADMDRRIKEAGARNAYFPLFIPESYLSREAEHVEGFSPELAVVTHAGGKELEEKVVVRPTSETVIGEYMAKWTQSYRDLPLLLNQWANVVRWELRPRIFLRTSEFLWQEGHTAHATEEDARLYAKRIHEDVYAPFMREMLAMPVVLGRKTARERFAGAANTLALEAMMRDGKALQMGTSHELGQNFARAFDIDYLSEQGRQETCWTTSWGTSTRMLGGLIMGHGDDQGLRVPPRLAPVQALVMVVKDGEGVLEAARQVVADLVARGVRAELDARVDTPFGRRAVDAELKGIPVRVEVGPRDLAEGSVTVARRIAGGKSSVPLGGVVDIVTGALEEDHEGLYAAALAHRDANTTAVESLEDAAEAARTGWAMIPWSTLGPEGEATLAESAVTVRCLTMPDGSVPASEDADGVLAVVGRAY</sequence>
<evidence type="ECO:0000313" key="11">
    <source>
        <dbReference type="Proteomes" id="UP000623461"/>
    </source>
</evidence>
<dbReference type="Pfam" id="PF03129">
    <property type="entry name" value="HGTP_anticodon"/>
    <property type="match status" value="1"/>
</dbReference>
<dbReference type="CDD" id="cd00778">
    <property type="entry name" value="ProRS_core_arch_euk"/>
    <property type="match status" value="1"/>
</dbReference>
<evidence type="ECO:0000256" key="1">
    <source>
        <dbReference type="ARBA" id="ARBA00022490"/>
    </source>
</evidence>
<dbReference type="PROSITE" id="PS50862">
    <property type="entry name" value="AA_TRNA_LIGASE_II"/>
    <property type="match status" value="1"/>
</dbReference>
<name>A0ABQ2HVZ2_9MICO</name>
<dbReference type="SUPFAM" id="SSF52954">
    <property type="entry name" value="Class II aaRS ABD-related"/>
    <property type="match status" value="1"/>
</dbReference>
<evidence type="ECO:0000256" key="7">
    <source>
        <dbReference type="ARBA" id="ARBA00047671"/>
    </source>
</evidence>
<dbReference type="Proteomes" id="UP000623461">
    <property type="component" value="Unassembled WGS sequence"/>
</dbReference>
<comment type="similarity">
    <text evidence="8">Belongs to the class-II aminoacyl-tRNA synthetase family. ProS type 3 subfamily.</text>
</comment>
<keyword evidence="11" id="KW-1185">Reference proteome</keyword>
<comment type="subcellular location">
    <subcellularLocation>
        <location evidence="8">Cytoplasm</location>
    </subcellularLocation>
</comment>
<keyword evidence="1 8" id="KW-0963">Cytoplasm</keyword>
<comment type="caution">
    <text evidence="10">The sequence shown here is derived from an EMBL/GenBank/DDBJ whole genome shotgun (WGS) entry which is preliminary data.</text>
</comment>
<protein>
    <recommendedName>
        <fullName evidence="8">Proline--tRNA ligase</fullName>
        <ecNumber evidence="8">6.1.1.15</ecNumber>
    </recommendedName>
    <alternativeName>
        <fullName evidence="8">Prolyl-tRNA synthetase</fullName>
        <shortName evidence="8">ProRS</shortName>
    </alternativeName>
</protein>
<dbReference type="InterPro" id="IPR004154">
    <property type="entry name" value="Anticodon-bd"/>
</dbReference>
<keyword evidence="4 8" id="KW-0067">ATP-binding</keyword>
<keyword evidence="2 8" id="KW-0436">Ligase</keyword>
<dbReference type="PRINTS" id="PR01046">
    <property type="entry name" value="TRNASYNTHPRO"/>
</dbReference>
<evidence type="ECO:0000256" key="4">
    <source>
        <dbReference type="ARBA" id="ARBA00022840"/>
    </source>
</evidence>
<dbReference type="InterPro" id="IPR002316">
    <property type="entry name" value="Pro-tRNA-ligase_IIa"/>
</dbReference>
<dbReference type="SUPFAM" id="SSF55681">
    <property type="entry name" value="Class II aaRS and biotin synthetases"/>
    <property type="match status" value="1"/>
</dbReference>
<gene>
    <name evidence="8 10" type="primary">proS</name>
    <name evidence="10" type="ORF">GCM10009721_17510</name>
</gene>
<dbReference type="InterPro" id="IPR036621">
    <property type="entry name" value="Anticodon-bd_dom_sf"/>
</dbReference>
<comment type="function">
    <text evidence="8">Catalyzes the attachment of proline to tRNA(Pro) in a two-step reaction: proline is first activated by ATP to form Pro-AMP and then transferred to the acceptor end of tRNA(Pro).</text>
</comment>
<accession>A0ABQ2HVZ2</accession>
<feature type="domain" description="Aminoacyl-transfer RNA synthetases class-II family profile" evidence="9">
    <location>
        <begin position="33"/>
        <end position="282"/>
    </location>
</feature>
<dbReference type="SMART" id="SM00946">
    <property type="entry name" value="ProRS-C_1"/>
    <property type="match status" value="1"/>
</dbReference>
<dbReference type="PANTHER" id="PTHR43382">
    <property type="entry name" value="PROLYL-TRNA SYNTHETASE"/>
    <property type="match status" value="1"/>
</dbReference>
<evidence type="ECO:0000256" key="6">
    <source>
        <dbReference type="ARBA" id="ARBA00023146"/>
    </source>
</evidence>
<comment type="subunit">
    <text evidence="8">Homodimer.</text>
</comment>
<dbReference type="InterPro" id="IPR002314">
    <property type="entry name" value="aa-tRNA-synt_IIb"/>
</dbReference>
<keyword evidence="6 8" id="KW-0030">Aminoacyl-tRNA synthetase</keyword>
<evidence type="ECO:0000256" key="5">
    <source>
        <dbReference type="ARBA" id="ARBA00022917"/>
    </source>
</evidence>
<dbReference type="InterPro" id="IPR006195">
    <property type="entry name" value="aa-tRNA-synth_II"/>
</dbReference>
<reference evidence="11" key="1">
    <citation type="journal article" date="2019" name="Int. J. Syst. Evol. Microbiol.">
        <title>The Global Catalogue of Microorganisms (GCM) 10K type strain sequencing project: providing services to taxonomists for standard genome sequencing and annotation.</title>
        <authorList>
            <consortium name="The Broad Institute Genomics Platform"/>
            <consortium name="The Broad Institute Genome Sequencing Center for Infectious Disease"/>
            <person name="Wu L."/>
            <person name="Ma J."/>
        </authorList>
    </citation>
    <scope>NUCLEOTIDE SEQUENCE [LARGE SCALE GENOMIC DNA]</scope>
    <source>
        <strain evidence="11">JCM 1365</strain>
    </source>
</reference>
<dbReference type="EC" id="6.1.1.15" evidence="8"/>
<dbReference type="Pfam" id="PF00587">
    <property type="entry name" value="tRNA-synt_2b"/>
    <property type="match status" value="1"/>
</dbReference>
<keyword evidence="3 8" id="KW-0547">Nucleotide-binding</keyword>
<keyword evidence="5 8" id="KW-0648">Protein biosynthesis</keyword>